<comment type="subcellular location">
    <subcellularLocation>
        <location evidence="9">Cytoplasm</location>
    </subcellularLocation>
</comment>
<dbReference type="InterPro" id="IPR034505">
    <property type="entry name" value="Coproporphyrinogen-III_oxidase"/>
</dbReference>
<evidence type="ECO:0000313" key="11">
    <source>
        <dbReference type="EMBL" id="NOU80051.1"/>
    </source>
</evidence>
<evidence type="ECO:0000259" key="10">
    <source>
        <dbReference type="PROSITE" id="PS51918"/>
    </source>
</evidence>
<keyword evidence="3 9" id="KW-0349">Heme</keyword>
<evidence type="ECO:0000313" key="12">
    <source>
        <dbReference type="Proteomes" id="UP000596857"/>
    </source>
</evidence>
<dbReference type="PROSITE" id="PS51918">
    <property type="entry name" value="RADICAL_SAM"/>
    <property type="match status" value="1"/>
</dbReference>
<dbReference type="PANTHER" id="PTHR13932:SF5">
    <property type="entry name" value="RADICAL S-ADENOSYL METHIONINE DOMAIN-CONTAINING PROTEIN 1, MITOCHONDRIAL"/>
    <property type="match status" value="1"/>
</dbReference>
<dbReference type="InterPro" id="IPR010723">
    <property type="entry name" value="HemN_C"/>
</dbReference>
<dbReference type="PANTHER" id="PTHR13932">
    <property type="entry name" value="COPROPORPHYRINIGEN III OXIDASE"/>
    <property type="match status" value="1"/>
</dbReference>
<evidence type="ECO:0000256" key="1">
    <source>
        <dbReference type="ARBA" id="ARBA00006100"/>
    </source>
</evidence>
<keyword evidence="6 9" id="KW-0408">Iron</keyword>
<evidence type="ECO:0000256" key="6">
    <source>
        <dbReference type="ARBA" id="ARBA00023004"/>
    </source>
</evidence>
<dbReference type="Gene3D" id="3.20.20.70">
    <property type="entry name" value="Aldolase class I"/>
    <property type="match status" value="1"/>
</dbReference>
<evidence type="ECO:0000256" key="8">
    <source>
        <dbReference type="ARBA" id="ARBA00023186"/>
    </source>
</evidence>
<keyword evidence="7 9" id="KW-0411">Iron-sulfur</keyword>
<keyword evidence="8 9" id="KW-0143">Chaperone</keyword>
<organism evidence="11 12">
    <name type="scientific">Paenibacillus phytohabitans</name>
    <dbReference type="NCBI Taxonomy" id="2654978"/>
    <lineage>
        <taxon>Bacteria</taxon>
        <taxon>Bacillati</taxon>
        <taxon>Bacillota</taxon>
        <taxon>Bacilli</taxon>
        <taxon>Bacillales</taxon>
        <taxon>Paenibacillaceae</taxon>
        <taxon>Paenibacillus</taxon>
    </lineage>
</organism>
<dbReference type="EMBL" id="WHOB01000039">
    <property type="protein sequence ID" value="NOU80051.1"/>
    <property type="molecule type" value="Genomic_DNA"/>
</dbReference>
<evidence type="ECO:0000256" key="4">
    <source>
        <dbReference type="ARBA" id="ARBA00022691"/>
    </source>
</evidence>
<keyword evidence="9" id="KW-0004">4Fe-4S</keyword>
<dbReference type="SFLD" id="SFLDG01065">
    <property type="entry name" value="anaerobic_coproporphyrinogen-I"/>
    <property type="match status" value="1"/>
</dbReference>
<keyword evidence="5 9" id="KW-0479">Metal-binding</keyword>
<keyword evidence="9" id="KW-0963">Cytoplasm</keyword>
<evidence type="ECO:0000256" key="5">
    <source>
        <dbReference type="ARBA" id="ARBA00022723"/>
    </source>
</evidence>
<dbReference type="SMART" id="SM00729">
    <property type="entry name" value="Elp3"/>
    <property type="match status" value="1"/>
</dbReference>
<evidence type="ECO:0000256" key="2">
    <source>
        <dbReference type="ARBA" id="ARBA00017228"/>
    </source>
</evidence>
<name>A0ABX1YGU9_9BACL</name>
<protein>
    <recommendedName>
        <fullName evidence="2 9">Heme chaperone HemW</fullName>
    </recommendedName>
</protein>
<comment type="similarity">
    <text evidence="1">Belongs to the anaerobic coproporphyrinogen-III oxidase family. HemW subfamily.</text>
</comment>
<evidence type="ECO:0000256" key="3">
    <source>
        <dbReference type="ARBA" id="ARBA00022617"/>
    </source>
</evidence>
<dbReference type="SUPFAM" id="SSF102114">
    <property type="entry name" value="Radical SAM enzymes"/>
    <property type="match status" value="1"/>
</dbReference>
<keyword evidence="12" id="KW-1185">Reference proteome</keyword>
<dbReference type="Proteomes" id="UP000596857">
    <property type="component" value="Unassembled WGS sequence"/>
</dbReference>
<accession>A0ABX1YGU9</accession>
<dbReference type="Pfam" id="PF04055">
    <property type="entry name" value="Radical_SAM"/>
    <property type="match status" value="1"/>
</dbReference>
<sequence length="458" mass="51259">MKGRPLHMSRAKQYVELFKERDSICVSHYPVPISQHTESEVWSLMELEQVNTKDTPTALYLHIPFCDATCSFCPFNRYLKKQDQVDDYLAAVRKEIDKYAATPFGSSITVSSINLGGGTPSCLSSEELTGILQHMKQAFHVAEDAMIFIEGNPRNFTADKLEALALQGLNRISVGVQTFQEELAGLLGLYHSVDDSFELVKNARSCGIDNIGIDLMYNLPGQTLDQWRADILTSIEQEIDHICVISFCVVPHTQIASRIAEGKIPGIGDVYREIELYTIAKEMLLEAGYLQYSVIDFAKPGKTDRHATLYFSEQSHMIGIGAAAFGIINGYMYVNSGNLNEYMSRVQNGLLPVNCGEKADELELAHGAMAKGLRMLSVSRADFVRMFRREPEELFPDTIERLVQDGLLIQDAEGIRLTDDGIIWGNNVSKQFFSSKYADYGLQHRMKLAKGRPVQSVK</sequence>
<dbReference type="InterPro" id="IPR013785">
    <property type="entry name" value="Aldolase_TIM"/>
</dbReference>
<dbReference type="SFLD" id="SFLDF00562">
    <property type="entry name" value="HemN-like__clustered_with_heat"/>
    <property type="match status" value="1"/>
</dbReference>
<dbReference type="InterPro" id="IPR058240">
    <property type="entry name" value="rSAM_sf"/>
</dbReference>
<comment type="function">
    <text evidence="9">Probably acts as a heme chaperone, transferring heme to an unknown acceptor. Binds one molecule of heme per monomer, possibly covalently. Binds 1 [4Fe-4S] cluster. The cluster is coordinated with 3 cysteines and an exchangeable S-adenosyl-L-methionine.</text>
</comment>
<dbReference type="Pfam" id="PF06969">
    <property type="entry name" value="HemN_C"/>
    <property type="match status" value="1"/>
</dbReference>
<reference evidence="11 12" key="1">
    <citation type="submission" date="2019-10" db="EMBL/GenBank/DDBJ databases">
        <title>Description of Paenibacillus terricola sp. nov.</title>
        <authorList>
            <person name="Carlier A."/>
            <person name="Qi S."/>
        </authorList>
    </citation>
    <scope>NUCLEOTIDE SEQUENCE [LARGE SCALE GENOMIC DNA]</scope>
    <source>
        <strain evidence="11 12">LMG 31459</strain>
    </source>
</reference>
<dbReference type="InterPro" id="IPR004559">
    <property type="entry name" value="HemW-like"/>
</dbReference>
<keyword evidence="4 9" id="KW-0949">S-adenosyl-L-methionine</keyword>
<proteinExistence type="inferred from homology"/>
<feature type="domain" description="Radical SAM core" evidence="10">
    <location>
        <begin position="51"/>
        <end position="286"/>
    </location>
</feature>
<dbReference type="SFLD" id="SFLDG01082">
    <property type="entry name" value="B12-binding_domain_containing"/>
    <property type="match status" value="1"/>
</dbReference>
<dbReference type="CDD" id="cd01335">
    <property type="entry name" value="Radical_SAM"/>
    <property type="match status" value="1"/>
</dbReference>
<comment type="caution">
    <text evidence="11">The sequence shown here is derived from an EMBL/GenBank/DDBJ whole genome shotgun (WGS) entry which is preliminary data.</text>
</comment>
<dbReference type="InterPro" id="IPR006638">
    <property type="entry name" value="Elp3/MiaA/NifB-like_rSAM"/>
</dbReference>
<dbReference type="SFLD" id="SFLDS00029">
    <property type="entry name" value="Radical_SAM"/>
    <property type="match status" value="1"/>
</dbReference>
<evidence type="ECO:0000256" key="7">
    <source>
        <dbReference type="ARBA" id="ARBA00023014"/>
    </source>
</evidence>
<dbReference type="NCBIfam" id="TIGR00539">
    <property type="entry name" value="hemN_rel"/>
    <property type="match status" value="1"/>
</dbReference>
<dbReference type="InterPro" id="IPR007197">
    <property type="entry name" value="rSAM"/>
</dbReference>
<evidence type="ECO:0000256" key="9">
    <source>
        <dbReference type="RuleBase" id="RU364116"/>
    </source>
</evidence>
<gene>
    <name evidence="11" type="primary">hemW</name>
    <name evidence="11" type="ORF">GC101_14340</name>
</gene>